<name>A0AAF0JKT1_9BASI</name>
<evidence type="ECO:0000256" key="1">
    <source>
        <dbReference type="SAM" id="MobiDB-lite"/>
    </source>
</evidence>
<evidence type="ECO:0000313" key="3">
    <source>
        <dbReference type="Proteomes" id="UP001214628"/>
    </source>
</evidence>
<protein>
    <submittedName>
        <fullName evidence="2">Uncharacterized protein</fullName>
    </submittedName>
</protein>
<reference evidence="2" key="1">
    <citation type="submission" date="2023-02" db="EMBL/GenBank/DDBJ databases">
        <title>Mating type loci evolution in Malassezia.</title>
        <authorList>
            <person name="Coelho M.A."/>
        </authorList>
    </citation>
    <scope>NUCLEOTIDE SEQUENCE</scope>
    <source>
        <strain evidence="2">CBS 14136</strain>
    </source>
</reference>
<gene>
    <name evidence="2" type="ORF">MPSI1_002254</name>
</gene>
<dbReference type="Proteomes" id="UP001214628">
    <property type="component" value="Chromosome 2"/>
</dbReference>
<organism evidence="2 3">
    <name type="scientific">Malassezia psittaci</name>
    <dbReference type="NCBI Taxonomy" id="1821823"/>
    <lineage>
        <taxon>Eukaryota</taxon>
        <taxon>Fungi</taxon>
        <taxon>Dikarya</taxon>
        <taxon>Basidiomycota</taxon>
        <taxon>Ustilaginomycotina</taxon>
        <taxon>Malasseziomycetes</taxon>
        <taxon>Malasseziales</taxon>
        <taxon>Malasseziaceae</taxon>
        <taxon>Malassezia</taxon>
    </lineage>
</organism>
<feature type="compositionally biased region" description="Basic residues" evidence="1">
    <location>
        <begin position="127"/>
        <end position="141"/>
    </location>
</feature>
<evidence type="ECO:0000313" key="2">
    <source>
        <dbReference type="EMBL" id="WFD43591.1"/>
    </source>
</evidence>
<accession>A0AAF0JKT1</accession>
<feature type="region of interest" description="Disordered" evidence="1">
    <location>
        <begin position="229"/>
        <end position="256"/>
    </location>
</feature>
<feature type="region of interest" description="Disordered" evidence="1">
    <location>
        <begin position="107"/>
        <end position="141"/>
    </location>
</feature>
<sequence length="378" mass="41662">MSVNHPVDATGETDAVLSRMLLAFSMSPKLTQGAAEADSRSFSEVTDLESDCEEEEWCADPESRTVTESYVIHRPFDFAAFRSALPPAKPAKSAARQLNGKRNMSTRYTKATDGNQAPTTSSQLIRRLSRTRSRRSPKRQVQLRHFRKHVVGLLQGHVGPIDSGPIGPYTEPRGAAKLAHAPTDLACSENQDTMRHSPLERPATPLCTQIARSQSLRSAPVRRKPVPRVISHNRAESDPTIYRNNSENPPAPPPKVQQYWYAIGGESPSAPPRPPKSLLRKMSTAFQPSYSMADTTPSRASRVCRTLTYHSRTFSNHSEAYASEAPPLVSDHSDTEDTESVSDLAPNRIQLPNYALPNPLQTSKHLPPFLGPPVSISM</sequence>
<feature type="region of interest" description="Disordered" evidence="1">
    <location>
        <begin position="318"/>
        <end position="346"/>
    </location>
</feature>
<dbReference type="EMBL" id="CP118376">
    <property type="protein sequence ID" value="WFD43591.1"/>
    <property type="molecule type" value="Genomic_DNA"/>
</dbReference>
<dbReference type="AlphaFoldDB" id="A0AAF0JKT1"/>
<keyword evidence="3" id="KW-1185">Reference proteome</keyword>
<feature type="compositionally biased region" description="Polar residues" evidence="1">
    <location>
        <begin position="107"/>
        <end position="118"/>
    </location>
</feature>
<proteinExistence type="predicted"/>